<evidence type="ECO:0000313" key="2">
    <source>
        <dbReference type="Proteomes" id="UP000271098"/>
    </source>
</evidence>
<organism evidence="3">
    <name type="scientific">Gongylonema pulchrum</name>
    <dbReference type="NCBI Taxonomy" id="637853"/>
    <lineage>
        <taxon>Eukaryota</taxon>
        <taxon>Metazoa</taxon>
        <taxon>Ecdysozoa</taxon>
        <taxon>Nematoda</taxon>
        <taxon>Chromadorea</taxon>
        <taxon>Rhabditida</taxon>
        <taxon>Spirurina</taxon>
        <taxon>Spiruromorpha</taxon>
        <taxon>Spiruroidea</taxon>
        <taxon>Gongylonematidae</taxon>
        <taxon>Gongylonema</taxon>
    </lineage>
</organism>
<sequence>MNVQRMCAECLAQHMSADALVPMTLKYALTELDHIMEPTQQRMLSSFFSMMNYAVRVLISEVITHPDFAMAVIFHVVIGLYW</sequence>
<gene>
    <name evidence="1" type="ORF">GPUH_LOCUS26330</name>
</gene>
<reference evidence="1 2" key="2">
    <citation type="submission" date="2018-11" db="EMBL/GenBank/DDBJ databases">
        <authorList>
            <consortium name="Pathogen Informatics"/>
        </authorList>
    </citation>
    <scope>NUCLEOTIDE SEQUENCE [LARGE SCALE GENOMIC DNA]</scope>
</reference>
<dbReference type="OrthoDB" id="5835872at2759"/>
<accession>A0A183EZD9</accession>
<keyword evidence="2" id="KW-1185">Reference proteome</keyword>
<dbReference type="Proteomes" id="UP000271098">
    <property type="component" value="Unassembled WGS sequence"/>
</dbReference>
<name>A0A183EZD9_9BILA</name>
<protein>
    <submittedName>
        <fullName evidence="3">MIF4G_like_2 domain-containing protein</fullName>
    </submittedName>
</protein>
<evidence type="ECO:0000313" key="1">
    <source>
        <dbReference type="EMBL" id="VDN45400.1"/>
    </source>
</evidence>
<dbReference type="WBParaSite" id="GPUH_0002636001-mRNA-1">
    <property type="protein sequence ID" value="GPUH_0002636001-mRNA-1"/>
    <property type="gene ID" value="GPUH_0002636001"/>
</dbReference>
<dbReference type="Gene3D" id="1.10.472.130">
    <property type="match status" value="1"/>
</dbReference>
<dbReference type="EMBL" id="UYRT01110042">
    <property type="protein sequence ID" value="VDN45400.1"/>
    <property type="molecule type" value="Genomic_DNA"/>
</dbReference>
<dbReference type="AlphaFoldDB" id="A0A183EZD9"/>
<proteinExistence type="predicted"/>
<evidence type="ECO:0000313" key="3">
    <source>
        <dbReference type="WBParaSite" id="GPUH_0002636001-mRNA-1"/>
    </source>
</evidence>
<reference evidence="3" key="1">
    <citation type="submission" date="2016-06" db="UniProtKB">
        <authorList>
            <consortium name="WormBaseParasite"/>
        </authorList>
    </citation>
    <scope>IDENTIFICATION</scope>
</reference>